<name>A0A377JWU3_9HELI</name>
<evidence type="ECO:0000313" key="2">
    <source>
        <dbReference type="Proteomes" id="UP000255103"/>
    </source>
</evidence>
<dbReference type="AlphaFoldDB" id="A0A377JWU3"/>
<evidence type="ECO:0000313" key="1">
    <source>
        <dbReference type="EMBL" id="STP14302.1"/>
    </source>
</evidence>
<gene>
    <name evidence="1" type="ORF">NCTC12219_01849</name>
</gene>
<dbReference type="Proteomes" id="UP000255103">
    <property type="component" value="Unassembled WGS sequence"/>
</dbReference>
<dbReference type="EMBL" id="UGHX01000002">
    <property type="protein sequence ID" value="STP14302.1"/>
    <property type="molecule type" value="Genomic_DNA"/>
</dbReference>
<protein>
    <submittedName>
        <fullName evidence="1">Uncharacterized protein</fullName>
    </submittedName>
</protein>
<dbReference type="RefSeq" id="WP_115722460.1">
    <property type="nucleotide sequence ID" value="NZ_UGHX01000002.1"/>
</dbReference>
<proteinExistence type="predicted"/>
<sequence>MTAFRAKSKEENTSRMAQNQDINLTFLRNQIAELEALGGRVSPELYDKSKSMKEKLIISIAKWQD</sequence>
<organism evidence="1 2">
    <name type="scientific">Helicobacter cinaedi</name>
    <dbReference type="NCBI Taxonomy" id="213"/>
    <lineage>
        <taxon>Bacteria</taxon>
        <taxon>Pseudomonadati</taxon>
        <taxon>Campylobacterota</taxon>
        <taxon>Epsilonproteobacteria</taxon>
        <taxon>Campylobacterales</taxon>
        <taxon>Helicobacteraceae</taxon>
        <taxon>Helicobacter</taxon>
    </lineage>
</organism>
<accession>A0A377JWU3</accession>
<reference evidence="1 2" key="1">
    <citation type="submission" date="2018-06" db="EMBL/GenBank/DDBJ databases">
        <authorList>
            <consortium name="Pathogen Informatics"/>
            <person name="Doyle S."/>
        </authorList>
    </citation>
    <scope>NUCLEOTIDE SEQUENCE [LARGE SCALE GENOMIC DNA]</scope>
    <source>
        <strain evidence="1 2">NCTC12219</strain>
    </source>
</reference>